<dbReference type="Gene3D" id="3.10.20.320">
    <property type="entry name" value="Putative peptidoglycan bound protein (lpxtg motif)"/>
    <property type="match status" value="1"/>
</dbReference>
<reference evidence="4" key="1">
    <citation type="journal article" date="2019" name="Int. J. Syst. Evol. Microbiol.">
        <title>The Global Catalogue of Microorganisms (GCM) 10K type strain sequencing project: providing services to taxonomists for standard genome sequencing and annotation.</title>
        <authorList>
            <consortium name="The Broad Institute Genomics Platform"/>
            <consortium name="The Broad Institute Genome Sequencing Center for Infectious Disease"/>
            <person name="Wu L."/>
            <person name="Ma J."/>
        </authorList>
    </citation>
    <scope>NUCLEOTIDE SEQUENCE [LARGE SCALE GENOMIC DNA]</scope>
    <source>
        <strain evidence="4">CCUG 50213</strain>
    </source>
</reference>
<keyword evidence="2" id="KW-0732">Signal</keyword>
<organism evidence="3 4">
    <name type="scientific">Leucobacter albus</name>
    <dbReference type="NCBI Taxonomy" id="272210"/>
    <lineage>
        <taxon>Bacteria</taxon>
        <taxon>Bacillati</taxon>
        <taxon>Actinomycetota</taxon>
        <taxon>Actinomycetes</taxon>
        <taxon>Micrococcales</taxon>
        <taxon>Microbacteriaceae</taxon>
        <taxon>Leucobacter</taxon>
    </lineage>
</organism>
<dbReference type="Proteomes" id="UP001597181">
    <property type="component" value="Unassembled WGS sequence"/>
</dbReference>
<keyword evidence="1" id="KW-0812">Transmembrane</keyword>
<name>A0ABW3TSG5_9MICO</name>
<protein>
    <submittedName>
        <fullName evidence="3">MucBP domain-containing protein</fullName>
    </submittedName>
</protein>
<evidence type="ECO:0000313" key="4">
    <source>
        <dbReference type="Proteomes" id="UP001597181"/>
    </source>
</evidence>
<evidence type="ECO:0000313" key="3">
    <source>
        <dbReference type="EMBL" id="MFD1202443.1"/>
    </source>
</evidence>
<comment type="caution">
    <text evidence="3">The sequence shown here is derived from an EMBL/GenBank/DDBJ whole genome shotgun (WGS) entry which is preliminary data.</text>
</comment>
<sequence>MKNRPLYAAATAAALSLSLVAGTAASASAAPTAPCHATGVEGVDYFNRAMGEIWDREELAKRSDWFGNDILPGLAAEGVVAASMITPEPQRVVEFFNGGVQAAFEEFRLSLEQLADRVEAAGGHTAEDIREFNVARYTYALAITNGFADAFNADRVYDHASHPDWDDIVGQFFYATGRLIYGFEPDVGGSFGRHARTYPVSQAEIRSAFSEITDEWVLSGASPAEAEAKARETMTAAMTAWVEQQTLTSLEAFQVGARLNLDTAMGLGYVVELEGSNGAVLSTPVNHASTRPMALRDLASSAPSQLLVDDKLLFASLDASGAGFRTPEEITGHAYVREVVEETLDPLDTPATVSPNEFAAAVQEVVETQLSEAHTLAGDFDDVPVEFPHLLDDFTEDYLSSFDDLETRELKRLPDWRDESGALPYDKIRADQFDVIPFTALREHGVTSVSRAVRYSSVDGAQLSGAPEVHQVAEFCSTKHLLTGETRWSDTALTLPAVTAPTAAHPAPNATLGAPSPTVEAIEVTPADIDLPTAEVVFPVSFTIPVRHVDETGAALPASLTAGNESRTGAWGTTEAVSALKHDDWTLTSQSATQHVKFTADQPAIVFTYRKATASEGTTVESTPVALVETGASGSFTWQLLAAALVFAGAAAAGWQARRRSA</sequence>
<accession>A0ABW3TSG5</accession>
<feature type="chain" id="PRO_5046833222" evidence="2">
    <location>
        <begin position="30"/>
        <end position="662"/>
    </location>
</feature>
<keyword evidence="4" id="KW-1185">Reference proteome</keyword>
<feature type="transmembrane region" description="Helical" evidence="1">
    <location>
        <begin position="636"/>
        <end position="655"/>
    </location>
</feature>
<keyword evidence="1" id="KW-0472">Membrane</keyword>
<gene>
    <name evidence="3" type="ORF">ACFQ3U_11115</name>
</gene>
<dbReference type="EMBL" id="JBHTLY010000005">
    <property type="protein sequence ID" value="MFD1202443.1"/>
    <property type="molecule type" value="Genomic_DNA"/>
</dbReference>
<keyword evidence="1" id="KW-1133">Transmembrane helix</keyword>
<evidence type="ECO:0000256" key="1">
    <source>
        <dbReference type="SAM" id="Phobius"/>
    </source>
</evidence>
<feature type="signal peptide" evidence="2">
    <location>
        <begin position="1"/>
        <end position="29"/>
    </location>
</feature>
<evidence type="ECO:0000256" key="2">
    <source>
        <dbReference type="SAM" id="SignalP"/>
    </source>
</evidence>
<dbReference type="RefSeq" id="WP_343960408.1">
    <property type="nucleotide sequence ID" value="NZ_BAAAKZ010000008.1"/>
</dbReference>
<proteinExistence type="predicted"/>